<dbReference type="PANTHER" id="PTHR31973:SF197">
    <property type="entry name" value="SWIM-TYPE DOMAIN-CONTAINING PROTEIN"/>
    <property type="match status" value="1"/>
</dbReference>
<proteinExistence type="predicted"/>
<keyword evidence="2" id="KW-1185">Reference proteome</keyword>
<comment type="caution">
    <text evidence="1">The sequence shown here is derived from an EMBL/GenBank/DDBJ whole genome shotgun (WGS) entry which is preliminary data.</text>
</comment>
<dbReference type="EMBL" id="JANJYJ010000010">
    <property type="protein sequence ID" value="KAK3185130.1"/>
    <property type="molecule type" value="Genomic_DNA"/>
</dbReference>
<dbReference type="Proteomes" id="UP001281410">
    <property type="component" value="Unassembled WGS sequence"/>
</dbReference>
<name>A0AAD9ZPC2_9ROSI</name>
<protein>
    <submittedName>
        <fullName evidence="1">Uncharacterized protein</fullName>
    </submittedName>
</protein>
<dbReference type="PANTHER" id="PTHR31973">
    <property type="entry name" value="POLYPROTEIN, PUTATIVE-RELATED"/>
    <property type="match status" value="1"/>
</dbReference>
<reference evidence="1" key="1">
    <citation type="journal article" date="2023" name="Plant J.">
        <title>Genome sequences and population genomics provide insights into the demographic history, inbreeding, and mutation load of two 'living fossil' tree species of Dipteronia.</title>
        <authorList>
            <person name="Feng Y."/>
            <person name="Comes H.P."/>
            <person name="Chen J."/>
            <person name="Zhu S."/>
            <person name="Lu R."/>
            <person name="Zhang X."/>
            <person name="Li P."/>
            <person name="Qiu J."/>
            <person name="Olsen K.M."/>
            <person name="Qiu Y."/>
        </authorList>
    </citation>
    <scope>NUCLEOTIDE SEQUENCE</scope>
    <source>
        <strain evidence="1">NBL</strain>
    </source>
</reference>
<organism evidence="1 2">
    <name type="scientific">Dipteronia sinensis</name>
    <dbReference type="NCBI Taxonomy" id="43782"/>
    <lineage>
        <taxon>Eukaryota</taxon>
        <taxon>Viridiplantae</taxon>
        <taxon>Streptophyta</taxon>
        <taxon>Embryophyta</taxon>
        <taxon>Tracheophyta</taxon>
        <taxon>Spermatophyta</taxon>
        <taxon>Magnoliopsida</taxon>
        <taxon>eudicotyledons</taxon>
        <taxon>Gunneridae</taxon>
        <taxon>Pentapetalae</taxon>
        <taxon>rosids</taxon>
        <taxon>malvids</taxon>
        <taxon>Sapindales</taxon>
        <taxon>Sapindaceae</taxon>
        <taxon>Hippocastanoideae</taxon>
        <taxon>Acereae</taxon>
        <taxon>Dipteronia</taxon>
    </lineage>
</organism>
<gene>
    <name evidence="1" type="ORF">Dsin_032416</name>
</gene>
<sequence length="319" mass="36567">MFEKHGLDRIVFEVEECCYVPTPSKETNATSNSEPSMLDMEGGYVALGWCDMEAKKLNYEGDSEQDDEADEDCEGDNTQYNEVPIVEEESVDGDGGITQECMDGFEGYQFKSDDKYFNDSELEPDQVRIAKLVKGKPFKRMVDDIIRFHMGQFFNSKEHMRDVFKEVYNNKEAKVKWTAYKFEKLVKSNPNIDVKVIDYLLRENYKVSVDIQRLYRAKHKALKELAKDHAKCFGYLRRYAYMLNQRNPGAAVHICTQQPQPTFQRIFLSFEPQKVGFLEGCRPFIGVDECHLKGPFGGVLLSAVSLDANNGLFPIAVCI</sequence>
<evidence type="ECO:0000313" key="2">
    <source>
        <dbReference type="Proteomes" id="UP001281410"/>
    </source>
</evidence>
<evidence type="ECO:0000313" key="1">
    <source>
        <dbReference type="EMBL" id="KAK3185130.1"/>
    </source>
</evidence>
<accession>A0AAD9ZPC2</accession>
<dbReference type="AlphaFoldDB" id="A0AAD9ZPC2"/>